<feature type="compositionally biased region" description="Acidic residues" evidence="1">
    <location>
        <begin position="45"/>
        <end position="54"/>
    </location>
</feature>
<evidence type="ECO:0000256" key="1">
    <source>
        <dbReference type="SAM" id="MobiDB-lite"/>
    </source>
</evidence>
<keyword evidence="3" id="KW-1185">Reference proteome</keyword>
<name>A0AAV3P153_LITER</name>
<feature type="region of interest" description="Disordered" evidence="1">
    <location>
        <begin position="1"/>
        <end position="80"/>
    </location>
</feature>
<feature type="compositionally biased region" description="Low complexity" evidence="1">
    <location>
        <begin position="34"/>
        <end position="44"/>
    </location>
</feature>
<feature type="compositionally biased region" description="Acidic residues" evidence="1">
    <location>
        <begin position="1"/>
        <end position="18"/>
    </location>
</feature>
<dbReference type="AlphaFoldDB" id="A0AAV3P153"/>
<accession>A0AAV3P153</accession>
<comment type="caution">
    <text evidence="2">The sequence shown here is derived from an EMBL/GenBank/DDBJ whole genome shotgun (WGS) entry which is preliminary data.</text>
</comment>
<evidence type="ECO:0000313" key="2">
    <source>
        <dbReference type="EMBL" id="GAA0145345.1"/>
    </source>
</evidence>
<dbReference type="Proteomes" id="UP001454036">
    <property type="component" value="Unassembled WGS sequence"/>
</dbReference>
<dbReference type="EMBL" id="BAABME010000767">
    <property type="protein sequence ID" value="GAA0145345.1"/>
    <property type="molecule type" value="Genomic_DNA"/>
</dbReference>
<sequence length="80" mass="8450">MKEDGEDAESDGPRDDDETPTRSRCLSARESRSSKGSAEGAESGDASEENDMIEEAVGRGSGRVQDPGRDRVGRGKGGHI</sequence>
<protein>
    <submittedName>
        <fullName evidence="2">Uncharacterized protein</fullName>
    </submittedName>
</protein>
<proteinExistence type="predicted"/>
<evidence type="ECO:0000313" key="3">
    <source>
        <dbReference type="Proteomes" id="UP001454036"/>
    </source>
</evidence>
<gene>
    <name evidence="2" type="ORF">LIER_05563</name>
</gene>
<reference evidence="2 3" key="1">
    <citation type="submission" date="2024-01" db="EMBL/GenBank/DDBJ databases">
        <title>The complete chloroplast genome sequence of Lithospermum erythrorhizon: insights into the phylogenetic relationship among Boraginaceae species and the maternal lineages of purple gromwells.</title>
        <authorList>
            <person name="Okada T."/>
            <person name="Watanabe K."/>
        </authorList>
    </citation>
    <scope>NUCLEOTIDE SEQUENCE [LARGE SCALE GENOMIC DNA]</scope>
</reference>
<organism evidence="2 3">
    <name type="scientific">Lithospermum erythrorhizon</name>
    <name type="common">Purple gromwell</name>
    <name type="synonym">Lithospermum officinale var. erythrorhizon</name>
    <dbReference type="NCBI Taxonomy" id="34254"/>
    <lineage>
        <taxon>Eukaryota</taxon>
        <taxon>Viridiplantae</taxon>
        <taxon>Streptophyta</taxon>
        <taxon>Embryophyta</taxon>
        <taxon>Tracheophyta</taxon>
        <taxon>Spermatophyta</taxon>
        <taxon>Magnoliopsida</taxon>
        <taxon>eudicotyledons</taxon>
        <taxon>Gunneridae</taxon>
        <taxon>Pentapetalae</taxon>
        <taxon>asterids</taxon>
        <taxon>lamiids</taxon>
        <taxon>Boraginales</taxon>
        <taxon>Boraginaceae</taxon>
        <taxon>Boraginoideae</taxon>
        <taxon>Lithospermeae</taxon>
        <taxon>Lithospermum</taxon>
    </lineage>
</organism>